<dbReference type="EMBL" id="MRZV01000142">
    <property type="protein sequence ID" value="PIK57429.1"/>
    <property type="molecule type" value="Genomic_DNA"/>
</dbReference>
<dbReference type="Proteomes" id="UP000230750">
    <property type="component" value="Unassembled WGS sequence"/>
</dbReference>
<sequence>MREAGCESRWRLEVSPQQHFTNSKIASNSRETVIGGLQRFYLMRFAKDVESMVGFFPVFFKGLFTAMWGFVTPCLMVAYLLEDFIYNWSDLTKPTLIFMSVCLLVLTIGVILGGLHEVWKHKDVNTYFTDYIYRASLPLPNWGPALEDHRSYAGYLPTGLTPQPYRIGQRPYLPNVEDPQPPVGNPTSGSSAQREMDPDTASTLAATLLLSLSLDSTETTL</sequence>
<protein>
    <submittedName>
        <fullName evidence="3">Uncharacterized protein</fullName>
    </submittedName>
</protein>
<keyword evidence="2" id="KW-1133">Transmembrane helix</keyword>
<keyword evidence="2" id="KW-0472">Membrane</keyword>
<proteinExistence type="predicted"/>
<comment type="caution">
    <text evidence="3">The sequence shown here is derived from an EMBL/GenBank/DDBJ whole genome shotgun (WGS) entry which is preliminary data.</text>
</comment>
<feature type="transmembrane region" description="Helical" evidence="2">
    <location>
        <begin position="96"/>
        <end position="115"/>
    </location>
</feature>
<name>A0A2G8LB08_STIJA</name>
<evidence type="ECO:0000313" key="3">
    <source>
        <dbReference type="EMBL" id="PIK57429.1"/>
    </source>
</evidence>
<evidence type="ECO:0000256" key="2">
    <source>
        <dbReference type="SAM" id="Phobius"/>
    </source>
</evidence>
<accession>A0A2G8LB08</accession>
<feature type="region of interest" description="Disordered" evidence="1">
    <location>
        <begin position="170"/>
        <end position="198"/>
    </location>
</feature>
<dbReference type="AlphaFoldDB" id="A0A2G8LB08"/>
<evidence type="ECO:0000256" key="1">
    <source>
        <dbReference type="SAM" id="MobiDB-lite"/>
    </source>
</evidence>
<feature type="transmembrane region" description="Helical" evidence="2">
    <location>
        <begin position="53"/>
        <end position="81"/>
    </location>
</feature>
<gene>
    <name evidence="3" type="ORF">BSL78_05643</name>
</gene>
<organism evidence="3 4">
    <name type="scientific">Stichopus japonicus</name>
    <name type="common">Sea cucumber</name>
    <dbReference type="NCBI Taxonomy" id="307972"/>
    <lineage>
        <taxon>Eukaryota</taxon>
        <taxon>Metazoa</taxon>
        <taxon>Echinodermata</taxon>
        <taxon>Eleutherozoa</taxon>
        <taxon>Echinozoa</taxon>
        <taxon>Holothuroidea</taxon>
        <taxon>Aspidochirotacea</taxon>
        <taxon>Aspidochirotida</taxon>
        <taxon>Stichopodidae</taxon>
        <taxon>Apostichopus</taxon>
    </lineage>
</organism>
<reference evidence="3 4" key="1">
    <citation type="journal article" date="2017" name="PLoS Biol.">
        <title>The sea cucumber genome provides insights into morphological evolution and visceral regeneration.</title>
        <authorList>
            <person name="Zhang X."/>
            <person name="Sun L."/>
            <person name="Yuan J."/>
            <person name="Sun Y."/>
            <person name="Gao Y."/>
            <person name="Zhang L."/>
            <person name="Li S."/>
            <person name="Dai H."/>
            <person name="Hamel J.F."/>
            <person name="Liu C."/>
            <person name="Yu Y."/>
            <person name="Liu S."/>
            <person name="Lin W."/>
            <person name="Guo K."/>
            <person name="Jin S."/>
            <person name="Xu P."/>
            <person name="Storey K.B."/>
            <person name="Huan P."/>
            <person name="Zhang T."/>
            <person name="Zhou Y."/>
            <person name="Zhang J."/>
            <person name="Lin C."/>
            <person name="Li X."/>
            <person name="Xing L."/>
            <person name="Huo D."/>
            <person name="Sun M."/>
            <person name="Wang L."/>
            <person name="Mercier A."/>
            <person name="Li F."/>
            <person name="Yang H."/>
            <person name="Xiang J."/>
        </authorList>
    </citation>
    <scope>NUCLEOTIDE SEQUENCE [LARGE SCALE GENOMIC DNA]</scope>
    <source>
        <strain evidence="3">Shaxun</strain>
        <tissue evidence="3">Muscle</tissue>
    </source>
</reference>
<evidence type="ECO:0000313" key="4">
    <source>
        <dbReference type="Proteomes" id="UP000230750"/>
    </source>
</evidence>
<keyword evidence="4" id="KW-1185">Reference proteome</keyword>
<dbReference type="STRING" id="307972.A0A2G8LB08"/>
<keyword evidence="2" id="KW-0812">Transmembrane</keyword>